<dbReference type="AlphaFoldDB" id="A0A3L8RZD8"/>
<dbReference type="PANTHER" id="PTHR13832">
    <property type="entry name" value="PROTEIN PHOSPHATASE 2C"/>
    <property type="match status" value="1"/>
</dbReference>
<dbReference type="PANTHER" id="PTHR13832:SF827">
    <property type="entry name" value="PROTEIN PHOSPHATASE 1L"/>
    <property type="match status" value="1"/>
</dbReference>
<reference evidence="2 3" key="1">
    <citation type="journal article" date="2018" name="Proc. R. Soc. B">
        <title>A non-coding region near Follistatin controls head colour polymorphism in the Gouldian finch.</title>
        <authorList>
            <person name="Toomey M.B."/>
            <person name="Marques C.I."/>
            <person name="Andrade P."/>
            <person name="Araujo P.M."/>
            <person name="Sabatino S."/>
            <person name="Gazda M.A."/>
            <person name="Afonso S."/>
            <person name="Lopes R.J."/>
            <person name="Corbo J.C."/>
            <person name="Carneiro M."/>
        </authorList>
    </citation>
    <scope>NUCLEOTIDE SEQUENCE [LARGE SCALE GENOMIC DNA]</scope>
    <source>
        <strain evidence="2">Red01</strain>
        <tissue evidence="2">Muscle</tissue>
    </source>
</reference>
<dbReference type="STRING" id="44316.ENSEGOP00005017270"/>
<dbReference type="InterPro" id="IPR036457">
    <property type="entry name" value="PPM-type-like_dom_sf"/>
</dbReference>
<dbReference type="PROSITE" id="PS51746">
    <property type="entry name" value="PPM_2"/>
    <property type="match status" value="1"/>
</dbReference>
<evidence type="ECO:0000313" key="2">
    <source>
        <dbReference type="EMBL" id="RLV91522.1"/>
    </source>
</evidence>
<feature type="domain" description="PPM-type phosphatase" evidence="1">
    <location>
        <begin position="81"/>
        <end position="223"/>
    </location>
</feature>
<protein>
    <recommendedName>
        <fullName evidence="1">PPM-type phosphatase domain-containing protein</fullName>
    </recommendedName>
</protein>
<accession>A0A3L8RZD8</accession>
<dbReference type="SUPFAM" id="SSF81606">
    <property type="entry name" value="PP2C-like"/>
    <property type="match status" value="1"/>
</dbReference>
<gene>
    <name evidence="2" type="ORF">DV515_00014085</name>
</gene>
<dbReference type="Proteomes" id="UP000276834">
    <property type="component" value="Unassembled WGS sequence"/>
</dbReference>
<dbReference type="SMART" id="SM00332">
    <property type="entry name" value="PP2Cc"/>
    <property type="match status" value="1"/>
</dbReference>
<dbReference type="GO" id="GO:0004722">
    <property type="term" value="F:protein serine/threonine phosphatase activity"/>
    <property type="evidence" value="ECO:0007669"/>
    <property type="project" value="InterPro"/>
</dbReference>
<dbReference type="EMBL" id="QUSF01000111">
    <property type="protein sequence ID" value="RLV91522.1"/>
    <property type="molecule type" value="Genomic_DNA"/>
</dbReference>
<dbReference type="Gene3D" id="3.60.40.10">
    <property type="entry name" value="PPM-type phosphatase domain"/>
    <property type="match status" value="1"/>
</dbReference>
<dbReference type="Pfam" id="PF00481">
    <property type="entry name" value="PP2C"/>
    <property type="match status" value="1"/>
</dbReference>
<dbReference type="InterPro" id="IPR001932">
    <property type="entry name" value="PPM-type_phosphatase-like_dom"/>
</dbReference>
<keyword evidence="3" id="KW-1185">Reference proteome</keyword>
<proteinExistence type="predicted"/>
<comment type="caution">
    <text evidence="2">The sequence shown here is derived from an EMBL/GenBank/DDBJ whole genome shotgun (WGS) entry which is preliminary data.</text>
</comment>
<dbReference type="InterPro" id="IPR015655">
    <property type="entry name" value="PP2C"/>
</dbReference>
<dbReference type="CDD" id="cd00143">
    <property type="entry name" value="PP2Cc"/>
    <property type="match status" value="1"/>
</dbReference>
<evidence type="ECO:0000313" key="3">
    <source>
        <dbReference type="Proteomes" id="UP000276834"/>
    </source>
</evidence>
<name>A0A3L8RZD8_CHLGU</name>
<organism evidence="2 3">
    <name type="scientific">Chloebia gouldiae</name>
    <name type="common">Gouldian finch</name>
    <name type="synonym">Erythrura gouldiae</name>
    <dbReference type="NCBI Taxonomy" id="44316"/>
    <lineage>
        <taxon>Eukaryota</taxon>
        <taxon>Metazoa</taxon>
        <taxon>Chordata</taxon>
        <taxon>Craniata</taxon>
        <taxon>Vertebrata</taxon>
        <taxon>Euteleostomi</taxon>
        <taxon>Archelosauria</taxon>
        <taxon>Archosauria</taxon>
        <taxon>Dinosauria</taxon>
        <taxon>Saurischia</taxon>
        <taxon>Theropoda</taxon>
        <taxon>Coelurosauria</taxon>
        <taxon>Aves</taxon>
        <taxon>Neognathae</taxon>
        <taxon>Neoaves</taxon>
        <taxon>Telluraves</taxon>
        <taxon>Australaves</taxon>
        <taxon>Passeriformes</taxon>
        <taxon>Passeroidea</taxon>
        <taxon>Passeridae</taxon>
        <taxon>Chloebia</taxon>
    </lineage>
</organism>
<dbReference type="OrthoDB" id="343114at2759"/>
<evidence type="ECO:0000259" key="1">
    <source>
        <dbReference type="PROSITE" id="PS51746"/>
    </source>
</evidence>
<sequence length="223" mass="25362">MESQKYSMGITEIFHGKYRNILREIQIYSTGITEIFYGNYRDIPVEVDELSKNPNCSILLYQKKKRKMSSSTPVLSFHIQLISVNSSTQLASKSALQSHSAAEYAKARLPEVLRQHLQDYERDKENSVLSYQSILEQQILSIDREMLEKLTVSYDEAGTTCLIALLSDKELTVANVGDSRGVLCDKDGNAIPLSHDHKPYQLKERKRIKRAGELLEGSAFICR</sequence>